<evidence type="ECO:0000256" key="7">
    <source>
        <dbReference type="ARBA" id="ARBA00024867"/>
    </source>
</evidence>
<keyword evidence="3" id="KW-0902">Two-component regulatory system</keyword>
<comment type="function">
    <text evidence="7">May play the central regulatory role in sporulation. It may be an element of the effector pathway responsible for the activation of sporulation genes in response to nutritional stress. Spo0A may act in concert with spo0H (a sigma factor) to control the expression of some genes that are critical to the sporulation process.</text>
</comment>
<protein>
    <recommendedName>
        <fullName evidence="1">Stage 0 sporulation protein A homolog</fullName>
    </recommendedName>
</protein>
<dbReference type="Gene3D" id="6.10.250.690">
    <property type="match status" value="1"/>
</dbReference>
<dbReference type="InterPro" id="IPR039420">
    <property type="entry name" value="WalR-like"/>
</dbReference>
<keyword evidence="6" id="KW-0804">Transcription</keyword>
<keyword evidence="13" id="KW-1185">Reference proteome</keyword>
<dbReference type="SMART" id="SM00448">
    <property type="entry name" value="REC"/>
    <property type="match status" value="1"/>
</dbReference>
<sequence>MEKILIVEDDTDISDLIQMNLSMVGYDTKQVYDGKQALEHVEKENFDLIVLDVMLPEIDGFSVMERIRHTNLPVIFLTAKNSISDRVRGLKIGADDYIVKPFECIELLARIESVLRRYGKKNNYILLKDLEIFLDDRVVKKSGKIIDLACKEFELLKLLIVNKGMSLTREIILERVWGFDYLGETRTVDMHIQKIRKKLDLFDEIKTIYKIGYRLENLD</sequence>
<feature type="modified residue" description="4-aspartylphosphate" evidence="8">
    <location>
        <position position="52"/>
    </location>
</feature>
<dbReference type="SUPFAM" id="SSF46894">
    <property type="entry name" value="C-terminal effector domain of the bipartite response regulators"/>
    <property type="match status" value="1"/>
</dbReference>
<proteinExistence type="predicted"/>
<feature type="domain" description="OmpR/PhoB-type" evidence="11">
    <location>
        <begin position="122"/>
        <end position="217"/>
    </location>
</feature>
<evidence type="ECO:0000259" key="10">
    <source>
        <dbReference type="PROSITE" id="PS50110"/>
    </source>
</evidence>
<organism evidence="12 13">
    <name type="scientific">Tepidibacter hydrothermalis</name>
    <dbReference type="NCBI Taxonomy" id="3036126"/>
    <lineage>
        <taxon>Bacteria</taxon>
        <taxon>Bacillati</taxon>
        <taxon>Bacillota</taxon>
        <taxon>Clostridia</taxon>
        <taxon>Peptostreptococcales</taxon>
        <taxon>Peptostreptococcaceae</taxon>
        <taxon>Tepidibacter</taxon>
    </lineage>
</organism>
<evidence type="ECO:0000256" key="5">
    <source>
        <dbReference type="ARBA" id="ARBA00023125"/>
    </source>
</evidence>
<dbReference type="CDD" id="cd17574">
    <property type="entry name" value="REC_OmpR"/>
    <property type="match status" value="1"/>
</dbReference>
<feature type="DNA-binding region" description="OmpR/PhoB-type" evidence="9">
    <location>
        <begin position="122"/>
        <end position="217"/>
    </location>
</feature>
<dbReference type="Gene3D" id="3.40.50.2300">
    <property type="match status" value="1"/>
</dbReference>
<dbReference type="PROSITE" id="PS51755">
    <property type="entry name" value="OMPR_PHOB"/>
    <property type="match status" value="1"/>
</dbReference>
<reference evidence="12 13" key="1">
    <citation type="submission" date="2023-03" db="EMBL/GenBank/DDBJ databases">
        <title>Complete genome sequence of Tepidibacter sp. SWIR-1, isolated from a deep-sea hydrothermal vent.</title>
        <authorList>
            <person name="Li X."/>
        </authorList>
    </citation>
    <scope>NUCLEOTIDE SEQUENCE [LARGE SCALE GENOMIC DNA]</scope>
    <source>
        <strain evidence="12 13">SWIR-1</strain>
    </source>
</reference>
<dbReference type="PANTHER" id="PTHR48111:SF1">
    <property type="entry name" value="TWO-COMPONENT RESPONSE REGULATOR ORR33"/>
    <property type="match status" value="1"/>
</dbReference>
<dbReference type="SUPFAM" id="SSF52172">
    <property type="entry name" value="CheY-like"/>
    <property type="match status" value="1"/>
</dbReference>
<evidence type="ECO:0000259" key="11">
    <source>
        <dbReference type="PROSITE" id="PS51755"/>
    </source>
</evidence>
<dbReference type="Pfam" id="PF00072">
    <property type="entry name" value="Response_reg"/>
    <property type="match status" value="1"/>
</dbReference>
<evidence type="ECO:0000256" key="6">
    <source>
        <dbReference type="ARBA" id="ARBA00023163"/>
    </source>
</evidence>
<dbReference type="CDD" id="cd00383">
    <property type="entry name" value="trans_reg_C"/>
    <property type="match status" value="1"/>
</dbReference>
<feature type="domain" description="Response regulatory" evidence="10">
    <location>
        <begin position="3"/>
        <end position="115"/>
    </location>
</feature>
<evidence type="ECO:0000256" key="3">
    <source>
        <dbReference type="ARBA" id="ARBA00023012"/>
    </source>
</evidence>
<evidence type="ECO:0000256" key="1">
    <source>
        <dbReference type="ARBA" id="ARBA00018672"/>
    </source>
</evidence>
<dbReference type="InterPro" id="IPR001867">
    <property type="entry name" value="OmpR/PhoB-type_DNA-bd"/>
</dbReference>
<dbReference type="Gene3D" id="1.10.10.10">
    <property type="entry name" value="Winged helix-like DNA-binding domain superfamily/Winged helix DNA-binding domain"/>
    <property type="match status" value="1"/>
</dbReference>
<dbReference type="Pfam" id="PF00486">
    <property type="entry name" value="Trans_reg_C"/>
    <property type="match status" value="1"/>
</dbReference>
<dbReference type="EMBL" id="CP120733">
    <property type="protein sequence ID" value="WFD09500.1"/>
    <property type="molecule type" value="Genomic_DNA"/>
</dbReference>
<dbReference type="Proteomes" id="UP001222800">
    <property type="component" value="Chromosome"/>
</dbReference>
<keyword evidence="4" id="KW-0805">Transcription regulation</keyword>
<dbReference type="RefSeq" id="WP_277731429.1">
    <property type="nucleotide sequence ID" value="NZ_CP120733.1"/>
</dbReference>
<dbReference type="InterPro" id="IPR001789">
    <property type="entry name" value="Sig_transdc_resp-reg_receiver"/>
</dbReference>
<dbReference type="SMART" id="SM00862">
    <property type="entry name" value="Trans_reg_C"/>
    <property type="match status" value="1"/>
</dbReference>
<keyword evidence="5 9" id="KW-0238">DNA-binding</keyword>
<evidence type="ECO:0000313" key="12">
    <source>
        <dbReference type="EMBL" id="WFD09500.1"/>
    </source>
</evidence>
<evidence type="ECO:0000256" key="8">
    <source>
        <dbReference type="PROSITE-ProRule" id="PRU00169"/>
    </source>
</evidence>
<dbReference type="InterPro" id="IPR011006">
    <property type="entry name" value="CheY-like_superfamily"/>
</dbReference>
<name>A0ABY8E9C5_9FIRM</name>
<gene>
    <name evidence="12" type="ORF">P4S50_14045</name>
</gene>
<accession>A0ABY8E9C5</accession>
<evidence type="ECO:0000256" key="2">
    <source>
        <dbReference type="ARBA" id="ARBA00022553"/>
    </source>
</evidence>
<evidence type="ECO:0000256" key="9">
    <source>
        <dbReference type="PROSITE-ProRule" id="PRU01091"/>
    </source>
</evidence>
<evidence type="ECO:0000313" key="13">
    <source>
        <dbReference type="Proteomes" id="UP001222800"/>
    </source>
</evidence>
<dbReference type="PANTHER" id="PTHR48111">
    <property type="entry name" value="REGULATOR OF RPOS"/>
    <property type="match status" value="1"/>
</dbReference>
<dbReference type="InterPro" id="IPR016032">
    <property type="entry name" value="Sig_transdc_resp-reg_C-effctor"/>
</dbReference>
<evidence type="ECO:0000256" key="4">
    <source>
        <dbReference type="ARBA" id="ARBA00023015"/>
    </source>
</evidence>
<dbReference type="InterPro" id="IPR036388">
    <property type="entry name" value="WH-like_DNA-bd_sf"/>
</dbReference>
<keyword evidence="2 8" id="KW-0597">Phosphoprotein</keyword>
<dbReference type="PROSITE" id="PS50110">
    <property type="entry name" value="RESPONSE_REGULATORY"/>
    <property type="match status" value="1"/>
</dbReference>